<dbReference type="InterPro" id="IPR013752">
    <property type="entry name" value="KPA_reductase"/>
</dbReference>
<dbReference type="GO" id="GO:0008677">
    <property type="term" value="F:2-dehydropantoate 2-reductase activity"/>
    <property type="evidence" value="ECO:0007669"/>
    <property type="project" value="UniProtKB-EC"/>
</dbReference>
<dbReference type="GO" id="GO:0015940">
    <property type="term" value="P:pantothenate biosynthetic process"/>
    <property type="evidence" value="ECO:0007669"/>
    <property type="project" value="UniProtKB-KW"/>
</dbReference>
<dbReference type="Proteomes" id="UP000521676">
    <property type="component" value="Unassembled WGS sequence"/>
</dbReference>
<comment type="function">
    <text evidence="4">Catalyzes the NADPH-dependent reduction of ketopantoate into pantoic acid.</text>
</comment>
<feature type="domain" description="Ketopantoate reductase C-terminal" evidence="6">
    <location>
        <begin position="189"/>
        <end position="305"/>
    </location>
</feature>
<comment type="catalytic activity">
    <reaction evidence="4">
        <text>(R)-pantoate + NADP(+) = 2-dehydropantoate + NADPH + H(+)</text>
        <dbReference type="Rhea" id="RHEA:16233"/>
        <dbReference type="ChEBI" id="CHEBI:11561"/>
        <dbReference type="ChEBI" id="CHEBI:15378"/>
        <dbReference type="ChEBI" id="CHEBI:15980"/>
        <dbReference type="ChEBI" id="CHEBI:57783"/>
        <dbReference type="ChEBI" id="CHEBI:58349"/>
        <dbReference type="EC" id="1.1.1.169"/>
    </reaction>
</comment>
<dbReference type="GO" id="GO:0005737">
    <property type="term" value="C:cytoplasm"/>
    <property type="evidence" value="ECO:0007669"/>
    <property type="project" value="TreeGrafter"/>
</dbReference>
<dbReference type="Gene3D" id="3.40.50.720">
    <property type="entry name" value="NAD(P)-binding Rossmann-like Domain"/>
    <property type="match status" value="1"/>
</dbReference>
<proteinExistence type="inferred from homology"/>
<dbReference type="Pfam" id="PF02558">
    <property type="entry name" value="ApbA"/>
    <property type="match status" value="1"/>
</dbReference>
<keyword evidence="2 4" id="KW-0521">NADP</keyword>
<dbReference type="Pfam" id="PF08546">
    <property type="entry name" value="ApbA_C"/>
    <property type="match status" value="1"/>
</dbReference>
<dbReference type="Gene3D" id="1.10.1040.10">
    <property type="entry name" value="N-(1-d-carboxylethyl)-l-norvaline Dehydrogenase, domain 2"/>
    <property type="match status" value="1"/>
</dbReference>
<sequence length="316" mass="34213">MRFAIFGTGAVGGYVGGLLALNNHKVSFIARGAHLAAIREKGLTLRYINQGEVKTDVLKVFATDNPEEVGEVDYIIFGVKAFDTIEAGNMLQPLMGHETAIITIQNGLDAPHQLSILYGNDSVVAGAVRVEATLGEPGVVIKYGPARDSSTFEVAELSEVRTTRMEKFVELLNAAHIKATLSDDPNMVLWTKFLALAPTAALTATARAHGGEVFGFELTKQLYAALVDEAAAVANAEGVHFAPEMVERAKHPLFPLDTAFKSSLQRDFEKDHHTEVEALLGALVKRAHKYNVPVPHFETLYALLSLSAKVGYHYSA</sequence>
<dbReference type="EC" id="1.1.1.169" evidence="4"/>
<evidence type="ECO:0000313" key="9">
    <source>
        <dbReference type="Proteomes" id="UP000521676"/>
    </source>
</evidence>
<dbReference type="AlphaFoldDB" id="A0A8T7M501"/>
<dbReference type="InterPro" id="IPR013328">
    <property type="entry name" value="6PGD_dom2"/>
</dbReference>
<reference evidence="7 9" key="1">
    <citation type="submission" date="2020-06" db="EMBL/GenBank/DDBJ databases">
        <title>Anoxygenic phototrophic Chloroflexota member uses a Type I reaction center.</title>
        <authorList>
            <person name="Tsuji J.M."/>
            <person name="Shaw N.A."/>
            <person name="Nagashima S."/>
            <person name="Venkiteswaran J."/>
            <person name="Schiff S.L."/>
            <person name="Hanada S."/>
            <person name="Tank M."/>
            <person name="Neufeld J.D."/>
        </authorList>
    </citation>
    <scope>NUCLEOTIDE SEQUENCE [LARGE SCALE GENOMIC DNA]</scope>
    <source>
        <strain evidence="7">L227-S17</strain>
    </source>
</reference>
<evidence type="ECO:0000313" key="10">
    <source>
        <dbReference type="Proteomes" id="UP001431572"/>
    </source>
</evidence>
<protein>
    <recommendedName>
        <fullName evidence="4">2-dehydropantoate 2-reductase</fullName>
        <ecNumber evidence="4">1.1.1.169</ecNumber>
    </recommendedName>
    <alternativeName>
        <fullName evidence="4">Ketopantoate reductase</fullName>
    </alternativeName>
</protein>
<evidence type="ECO:0000256" key="3">
    <source>
        <dbReference type="ARBA" id="ARBA00023002"/>
    </source>
</evidence>
<dbReference type="RefSeq" id="WP_341470949.1">
    <property type="nucleotide sequence ID" value="NZ_CP128400.1"/>
</dbReference>
<gene>
    <name evidence="7" type="ORF">HXX08_14885</name>
    <name evidence="8" type="ORF">OZ401_002648</name>
</gene>
<keyword evidence="3 4" id="KW-0560">Oxidoreductase</keyword>
<dbReference type="Proteomes" id="UP001431572">
    <property type="component" value="Chromosome 2"/>
</dbReference>
<dbReference type="InterPro" id="IPR036291">
    <property type="entry name" value="NAD(P)-bd_dom_sf"/>
</dbReference>
<dbReference type="EMBL" id="JACATZ010000003">
    <property type="protein sequence ID" value="NWJ47144.1"/>
    <property type="molecule type" value="Genomic_DNA"/>
</dbReference>
<keyword evidence="10" id="KW-1185">Reference proteome</keyword>
<dbReference type="SUPFAM" id="SSF48179">
    <property type="entry name" value="6-phosphogluconate dehydrogenase C-terminal domain-like"/>
    <property type="match status" value="1"/>
</dbReference>
<evidence type="ECO:0000259" key="5">
    <source>
        <dbReference type="Pfam" id="PF02558"/>
    </source>
</evidence>
<name>A0A8T7M501_9CHLR</name>
<evidence type="ECO:0000256" key="2">
    <source>
        <dbReference type="ARBA" id="ARBA00022857"/>
    </source>
</evidence>
<evidence type="ECO:0000256" key="4">
    <source>
        <dbReference type="RuleBase" id="RU362068"/>
    </source>
</evidence>
<comment type="similarity">
    <text evidence="1 4">Belongs to the ketopantoate reductase family.</text>
</comment>
<dbReference type="InterPro" id="IPR003710">
    <property type="entry name" value="ApbA"/>
</dbReference>
<organism evidence="7 9">
    <name type="scientific">Candidatus Chlorohelix allophototropha</name>
    <dbReference type="NCBI Taxonomy" id="3003348"/>
    <lineage>
        <taxon>Bacteria</taxon>
        <taxon>Bacillati</taxon>
        <taxon>Chloroflexota</taxon>
        <taxon>Chloroflexia</taxon>
        <taxon>Candidatus Chloroheliales</taxon>
        <taxon>Candidatus Chloroheliaceae</taxon>
        <taxon>Candidatus Chlorohelix</taxon>
    </lineage>
</organism>
<dbReference type="PANTHER" id="PTHR21708:SF26">
    <property type="entry name" value="2-DEHYDROPANTOATE 2-REDUCTASE"/>
    <property type="match status" value="1"/>
</dbReference>
<keyword evidence="4" id="KW-0566">Pantothenate biosynthesis</keyword>
<evidence type="ECO:0000256" key="1">
    <source>
        <dbReference type="ARBA" id="ARBA00007870"/>
    </source>
</evidence>
<dbReference type="EMBL" id="CP128400">
    <property type="protein sequence ID" value="WJW69055.1"/>
    <property type="molecule type" value="Genomic_DNA"/>
</dbReference>
<dbReference type="InterPro" id="IPR013332">
    <property type="entry name" value="KPR_N"/>
</dbReference>
<dbReference type="PANTHER" id="PTHR21708">
    <property type="entry name" value="PROBABLE 2-DEHYDROPANTOATE 2-REDUCTASE"/>
    <property type="match status" value="1"/>
</dbReference>
<accession>A0A8T7M501</accession>
<dbReference type="InterPro" id="IPR051402">
    <property type="entry name" value="KPR-Related"/>
</dbReference>
<reference evidence="8" key="2">
    <citation type="journal article" date="2024" name="Nature">
        <title>Anoxygenic phototroph of the Chloroflexota uses a type I reaction centre.</title>
        <authorList>
            <person name="Tsuji J.M."/>
            <person name="Shaw N.A."/>
            <person name="Nagashima S."/>
            <person name="Venkiteswaran J.J."/>
            <person name="Schiff S.L."/>
            <person name="Watanabe T."/>
            <person name="Fukui M."/>
            <person name="Hanada S."/>
            <person name="Tank M."/>
            <person name="Neufeld J.D."/>
        </authorList>
    </citation>
    <scope>NUCLEOTIDE SEQUENCE</scope>
    <source>
        <strain evidence="8">L227-S17</strain>
    </source>
</reference>
<dbReference type="InterPro" id="IPR008927">
    <property type="entry name" value="6-PGluconate_DH-like_C_sf"/>
</dbReference>
<comment type="pathway">
    <text evidence="4">Cofactor biosynthesis; (R)-pantothenate biosynthesis; (R)-pantoate from 3-methyl-2-oxobutanoate: step 2/2.</text>
</comment>
<evidence type="ECO:0000259" key="6">
    <source>
        <dbReference type="Pfam" id="PF08546"/>
    </source>
</evidence>
<evidence type="ECO:0000313" key="7">
    <source>
        <dbReference type="EMBL" id="NWJ47144.1"/>
    </source>
</evidence>
<evidence type="ECO:0000313" key="8">
    <source>
        <dbReference type="EMBL" id="WJW69055.1"/>
    </source>
</evidence>
<dbReference type="NCBIfam" id="TIGR00745">
    <property type="entry name" value="apbA_panE"/>
    <property type="match status" value="1"/>
</dbReference>
<dbReference type="SUPFAM" id="SSF51735">
    <property type="entry name" value="NAD(P)-binding Rossmann-fold domains"/>
    <property type="match status" value="1"/>
</dbReference>
<feature type="domain" description="Ketopantoate reductase N-terminal" evidence="5">
    <location>
        <begin position="4"/>
        <end position="142"/>
    </location>
</feature>